<accession>A0A7W5VFP1</accession>
<dbReference type="SMART" id="SM00320">
    <property type="entry name" value="WD40"/>
    <property type="match status" value="5"/>
</dbReference>
<proteinExistence type="predicted"/>
<dbReference type="PANTHER" id="PTHR19879:SF9">
    <property type="entry name" value="TRANSCRIPTION INITIATION FACTOR TFIID SUBUNIT 5"/>
    <property type="match status" value="1"/>
</dbReference>
<sequence length="1083" mass="115133">MTTRLLPGDPDRLGGYWLAGRLGSCFDAYDSGGRRFVIKRARGRAPSVAPHCVARVVESGPGYVVSEFVQGPSLREAVAHAGPYAGDRLHRLAVALATALVAIHDAGAAHRHLGPDSLLLGPEGPKVTGVGTARTQGPAPEVFTDSEAGAPADVFSWGATVLFAATGRDPFAAESLGELMHAVLTVDPDVGDLPEPLRSMAARALAKRPEDRPTARELLIGLTGSAEPAVGAHLAAEIRPPEDLPGPRPLGEVAEQVYQELPPEQQSALPELLLRMREPGRLPLAEVEDEPVVAALTEAGLLVRRSIAVPPSDRPEGRLVAVADDSIGPVSPALFHAWPRLRSWSEDVTPFRRRKLVRRAMVAGLAACVAMVLAVTAVTVRQGAERRHETAETVARTVAARAESLRSADPRTAMKLSVAAWRLAPVPEARNALQRSLGQTDLGAFTDPGQSGGAAYRLADDGKSLLKQRSDQVEVWDLSTERRTAEHRLPVPADAWTSLTGDGRVYAAGDEAAVRVWNLESGAEIEGEWPGGKPALHGRGELVSVSNGFRTRLYRAGGDAGGGGGPLLDVTDRAITTSPDGRWAAVSSVTGEVVVWDLDRRRRLYARTTRPSVSTMRIEYPPTTAFSPDGRLLVIGGGEGGLVLHTVTGEPAATLSLAERRTGVWGPLVFSPDGRYLLEPLEPEEVDPVTRARSGPVTDAPSLRPPEQPQPDEPEIGQEVRLWEVREGRLLGTFPARKATGDFAFSADGRALRYTAEGGRVLSLDVSDVLTESPRQETVALSATTQSAYAPAQRLLSPDGRIAAIGAESSTRLYDVEARRPLGDLPVAGELSFDARGRLLAVAGEPATTVWDVDTRERVAEVPTGQVFAVALSPDGELLATSGDGGLRLWSVPEGRQVKGPLDTTRTPLAFTPDGRRLFAGDDVVELATGTVKETGGGSTIATAFSPDSRWGAFITDADFFFVWELSTWPKRPVMKASGYGTGIRFSPDGKLIAMTGEYTSLWDAATLHEISRVPLGQDVADVAFSADGTRLIGLLKDGTVRESPVDPSMAAKAVCAKAGGALDEEGWKRLFPETPYPGGMCS</sequence>
<dbReference type="InterPro" id="IPR015943">
    <property type="entry name" value="WD40/YVTN_repeat-like_dom_sf"/>
</dbReference>
<dbReference type="InterPro" id="IPR001680">
    <property type="entry name" value="WD40_rpt"/>
</dbReference>
<dbReference type="PROSITE" id="PS50011">
    <property type="entry name" value="PROTEIN_KINASE_DOM"/>
    <property type="match status" value="1"/>
</dbReference>
<comment type="caution">
    <text evidence="3">The sequence shown here is derived from an EMBL/GenBank/DDBJ whole genome shotgun (WGS) entry which is preliminary data.</text>
</comment>
<organism evidence="3 4">
    <name type="scientific">Nonomuraea dietziae</name>
    <dbReference type="NCBI Taxonomy" id="65515"/>
    <lineage>
        <taxon>Bacteria</taxon>
        <taxon>Bacillati</taxon>
        <taxon>Actinomycetota</taxon>
        <taxon>Actinomycetes</taxon>
        <taxon>Streptosporangiales</taxon>
        <taxon>Streptosporangiaceae</taxon>
        <taxon>Nonomuraea</taxon>
    </lineage>
</organism>
<feature type="region of interest" description="Disordered" evidence="1">
    <location>
        <begin position="682"/>
        <end position="715"/>
    </location>
</feature>
<dbReference type="InterPro" id="IPR011047">
    <property type="entry name" value="Quinoprotein_ADH-like_sf"/>
</dbReference>
<dbReference type="SMART" id="SM00220">
    <property type="entry name" value="S_TKc"/>
    <property type="match status" value="1"/>
</dbReference>
<dbReference type="InterPro" id="IPR011659">
    <property type="entry name" value="WD40"/>
</dbReference>
<name>A0A7W5VFP1_9ACTN</name>
<evidence type="ECO:0000259" key="2">
    <source>
        <dbReference type="PROSITE" id="PS50011"/>
    </source>
</evidence>
<reference evidence="3 4" key="1">
    <citation type="submission" date="2020-08" db="EMBL/GenBank/DDBJ databases">
        <title>Sequencing the genomes of 1000 actinobacteria strains.</title>
        <authorList>
            <person name="Klenk H.-P."/>
        </authorList>
    </citation>
    <scope>NUCLEOTIDE SEQUENCE [LARGE SCALE GENOMIC DNA]</scope>
    <source>
        <strain evidence="3 4">DSM 44320</strain>
    </source>
</reference>
<dbReference type="Gene3D" id="2.130.10.10">
    <property type="entry name" value="YVTN repeat-like/Quinoprotein amine dehydrogenase"/>
    <property type="match status" value="3"/>
</dbReference>
<gene>
    <name evidence="3" type="ORF">FHR33_006960</name>
</gene>
<dbReference type="GO" id="GO:0005524">
    <property type="term" value="F:ATP binding"/>
    <property type="evidence" value="ECO:0007669"/>
    <property type="project" value="InterPro"/>
</dbReference>
<feature type="domain" description="Protein kinase" evidence="2">
    <location>
        <begin position="1"/>
        <end position="230"/>
    </location>
</feature>
<dbReference type="Pfam" id="PF00069">
    <property type="entry name" value="Pkinase"/>
    <property type="match status" value="1"/>
</dbReference>
<dbReference type="GeneID" id="95393213"/>
<evidence type="ECO:0000313" key="3">
    <source>
        <dbReference type="EMBL" id="MBB3731100.1"/>
    </source>
</evidence>
<dbReference type="SUPFAM" id="SSF50998">
    <property type="entry name" value="Quinoprotein alcohol dehydrogenase-like"/>
    <property type="match status" value="1"/>
</dbReference>
<keyword evidence="4" id="KW-1185">Reference proteome</keyword>
<dbReference type="RefSeq" id="WP_183656635.1">
    <property type="nucleotide sequence ID" value="NZ_BAAAXX010000162.1"/>
</dbReference>
<dbReference type="AlphaFoldDB" id="A0A7W5VFP1"/>
<protein>
    <submittedName>
        <fullName evidence="3">WD40 repeat protein</fullName>
    </submittedName>
</protein>
<dbReference type="SUPFAM" id="SSF56112">
    <property type="entry name" value="Protein kinase-like (PK-like)"/>
    <property type="match status" value="1"/>
</dbReference>
<dbReference type="EMBL" id="JACIBV010000001">
    <property type="protein sequence ID" value="MBB3731100.1"/>
    <property type="molecule type" value="Genomic_DNA"/>
</dbReference>
<dbReference type="Gene3D" id="1.10.510.10">
    <property type="entry name" value="Transferase(Phosphotransferase) domain 1"/>
    <property type="match status" value="1"/>
</dbReference>
<evidence type="ECO:0000313" key="4">
    <source>
        <dbReference type="Proteomes" id="UP000579945"/>
    </source>
</evidence>
<dbReference type="InterPro" id="IPR000719">
    <property type="entry name" value="Prot_kinase_dom"/>
</dbReference>
<dbReference type="Proteomes" id="UP000579945">
    <property type="component" value="Unassembled WGS sequence"/>
</dbReference>
<dbReference type="GO" id="GO:0004672">
    <property type="term" value="F:protein kinase activity"/>
    <property type="evidence" value="ECO:0007669"/>
    <property type="project" value="InterPro"/>
</dbReference>
<dbReference type="Pfam" id="PF07676">
    <property type="entry name" value="PD40"/>
    <property type="match status" value="1"/>
</dbReference>
<dbReference type="InterPro" id="IPR011009">
    <property type="entry name" value="Kinase-like_dom_sf"/>
</dbReference>
<dbReference type="Pfam" id="PF00400">
    <property type="entry name" value="WD40"/>
    <property type="match status" value="1"/>
</dbReference>
<evidence type="ECO:0000256" key="1">
    <source>
        <dbReference type="SAM" id="MobiDB-lite"/>
    </source>
</evidence>
<dbReference type="PANTHER" id="PTHR19879">
    <property type="entry name" value="TRANSCRIPTION INITIATION FACTOR TFIID"/>
    <property type="match status" value="1"/>
</dbReference>